<feature type="domain" description="D-isomer specific 2-hydroxyacid dehydrogenase NAD-binding" evidence="6">
    <location>
        <begin position="112"/>
        <end position="283"/>
    </location>
</feature>
<organism evidence="7 8">
    <name type="scientific">Ancylomarina euxinus</name>
    <dbReference type="NCBI Taxonomy" id="2283627"/>
    <lineage>
        <taxon>Bacteria</taxon>
        <taxon>Pseudomonadati</taxon>
        <taxon>Bacteroidota</taxon>
        <taxon>Bacteroidia</taxon>
        <taxon>Marinilabiliales</taxon>
        <taxon>Marinifilaceae</taxon>
        <taxon>Ancylomarina</taxon>
    </lineage>
</organism>
<dbReference type="OrthoDB" id="9777288at2"/>
<dbReference type="SUPFAM" id="SSF51735">
    <property type="entry name" value="NAD(P)-binding Rossmann-fold domains"/>
    <property type="match status" value="1"/>
</dbReference>
<dbReference type="Pfam" id="PF02826">
    <property type="entry name" value="2-Hacid_dh_C"/>
    <property type="match status" value="1"/>
</dbReference>
<dbReference type="AlphaFoldDB" id="A0A425Y867"/>
<evidence type="ECO:0000259" key="6">
    <source>
        <dbReference type="Pfam" id="PF02826"/>
    </source>
</evidence>
<evidence type="ECO:0000256" key="1">
    <source>
        <dbReference type="ARBA" id="ARBA00005854"/>
    </source>
</evidence>
<feature type="domain" description="D-isomer specific 2-hydroxyacid dehydrogenase catalytic" evidence="5">
    <location>
        <begin position="28"/>
        <end position="313"/>
    </location>
</feature>
<proteinExistence type="inferred from homology"/>
<dbReference type="InterPro" id="IPR050418">
    <property type="entry name" value="D-iso_2-hydroxyacid_DH_PdxB"/>
</dbReference>
<dbReference type="Pfam" id="PF00389">
    <property type="entry name" value="2-Hacid_dh"/>
    <property type="match status" value="1"/>
</dbReference>
<dbReference type="InterPro" id="IPR036291">
    <property type="entry name" value="NAD(P)-bd_dom_sf"/>
</dbReference>
<dbReference type="InterPro" id="IPR006139">
    <property type="entry name" value="D-isomer_2_OHA_DH_cat_dom"/>
</dbReference>
<dbReference type="EMBL" id="QQWG01000001">
    <property type="protein sequence ID" value="RRG24775.1"/>
    <property type="molecule type" value="Genomic_DNA"/>
</dbReference>
<comment type="caution">
    <text evidence="7">The sequence shown here is derived from an EMBL/GenBank/DDBJ whole genome shotgun (WGS) entry which is preliminary data.</text>
</comment>
<reference evidence="7 8" key="1">
    <citation type="submission" date="2018-07" db="EMBL/GenBank/DDBJ databases">
        <title>Draft genome sequence of Ancylomarina sp. M1P.</title>
        <authorList>
            <person name="Yadav S."/>
            <person name="Villanueva L."/>
            <person name="Damste J.S.S."/>
        </authorList>
    </citation>
    <scope>NUCLEOTIDE SEQUENCE [LARGE SCALE GENOMIC DNA]</scope>
    <source>
        <strain evidence="7 8">M1P</strain>
    </source>
</reference>
<dbReference type="InterPro" id="IPR006140">
    <property type="entry name" value="D-isomer_DH_NAD-bd"/>
</dbReference>
<protein>
    <submittedName>
        <fullName evidence="7">Hydroxyacid dehydrogenase</fullName>
    </submittedName>
</protein>
<evidence type="ECO:0000313" key="7">
    <source>
        <dbReference type="EMBL" id="RRG24775.1"/>
    </source>
</evidence>
<sequence length="314" mass="34250">MKISILEPIGISACKFNQLKHDFEALGHELIFFSDRNENENELIKRAESADAIVVSNIPISANFIANCPNLSMISVAFTGVDHIDMQACKDRDILVSNAAGFSTESVAELTLGMILSLYRKIVGGDAITRFGGNRGTFLGTELNGKCIGIIGAGAIGLRVAEIARVFNCRVLAYSRTEKKIDGLEFVSLSTLLKEADIISLHTPLTEETKGMIGADEFKAMKESAILINTARGPVVDSEALCKALEDGEIAGAAIDVYEKEPPLEKEHILFTAPNLIMLPHLAFASHESFDKRIDIVMDNIKLWLEGNPRNIMN</sequence>
<evidence type="ECO:0000259" key="5">
    <source>
        <dbReference type="Pfam" id="PF00389"/>
    </source>
</evidence>
<dbReference type="Proteomes" id="UP000285794">
    <property type="component" value="Unassembled WGS sequence"/>
</dbReference>
<evidence type="ECO:0000256" key="4">
    <source>
        <dbReference type="RuleBase" id="RU003719"/>
    </source>
</evidence>
<keyword evidence="3" id="KW-0520">NAD</keyword>
<keyword evidence="2 4" id="KW-0560">Oxidoreductase</keyword>
<dbReference type="PROSITE" id="PS00671">
    <property type="entry name" value="D_2_HYDROXYACID_DH_3"/>
    <property type="match status" value="1"/>
</dbReference>
<comment type="similarity">
    <text evidence="1 4">Belongs to the D-isomer specific 2-hydroxyacid dehydrogenase family.</text>
</comment>
<dbReference type="GO" id="GO:0051287">
    <property type="term" value="F:NAD binding"/>
    <property type="evidence" value="ECO:0007669"/>
    <property type="project" value="InterPro"/>
</dbReference>
<dbReference type="PANTHER" id="PTHR43761:SF1">
    <property type="entry name" value="D-ISOMER SPECIFIC 2-HYDROXYACID DEHYDROGENASE CATALYTIC DOMAIN-CONTAINING PROTEIN-RELATED"/>
    <property type="match status" value="1"/>
</dbReference>
<gene>
    <name evidence="7" type="ORF">DWB61_01830</name>
</gene>
<accession>A0A425Y867</accession>
<dbReference type="PROSITE" id="PS00065">
    <property type="entry name" value="D_2_HYDROXYACID_DH_1"/>
    <property type="match status" value="1"/>
</dbReference>
<dbReference type="PANTHER" id="PTHR43761">
    <property type="entry name" value="D-ISOMER SPECIFIC 2-HYDROXYACID DEHYDROGENASE FAMILY PROTEIN (AFU_ORTHOLOGUE AFUA_1G13630)"/>
    <property type="match status" value="1"/>
</dbReference>
<evidence type="ECO:0000256" key="3">
    <source>
        <dbReference type="ARBA" id="ARBA00023027"/>
    </source>
</evidence>
<keyword evidence="8" id="KW-1185">Reference proteome</keyword>
<dbReference type="GO" id="GO:0016616">
    <property type="term" value="F:oxidoreductase activity, acting on the CH-OH group of donors, NAD or NADP as acceptor"/>
    <property type="evidence" value="ECO:0007669"/>
    <property type="project" value="InterPro"/>
</dbReference>
<dbReference type="InterPro" id="IPR029752">
    <property type="entry name" value="D-isomer_DH_CS1"/>
</dbReference>
<dbReference type="Gene3D" id="3.40.50.720">
    <property type="entry name" value="NAD(P)-binding Rossmann-like Domain"/>
    <property type="match status" value="2"/>
</dbReference>
<dbReference type="RefSeq" id="WP_125029185.1">
    <property type="nucleotide sequence ID" value="NZ_JAPXVP010000001.1"/>
</dbReference>
<dbReference type="SUPFAM" id="SSF52283">
    <property type="entry name" value="Formate/glycerate dehydrogenase catalytic domain-like"/>
    <property type="match status" value="1"/>
</dbReference>
<dbReference type="PROSITE" id="PS00670">
    <property type="entry name" value="D_2_HYDROXYACID_DH_2"/>
    <property type="match status" value="1"/>
</dbReference>
<dbReference type="InterPro" id="IPR029753">
    <property type="entry name" value="D-isomer_DH_CS"/>
</dbReference>
<evidence type="ECO:0000256" key="2">
    <source>
        <dbReference type="ARBA" id="ARBA00023002"/>
    </source>
</evidence>
<evidence type="ECO:0000313" key="8">
    <source>
        <dbReference type="Proteomes" id="UP000285794"/>
    </source>
</evidence>
<name>A0A425Y867_9BACT</name>
<dbReference type="FunFam" id="3.40.50.720:FF:000203">
    <property type="entry name" value="D-3-phosphoglycerate dehydrogenase (SerA)"/>
    <property type="match status" value="1"/>
</dbReference>